<evidence type="ECO:0000313" key="3">
    <source>
        <dbReference type="EMBL" id="MFE9601432.1"/>
    </source>
</evidence>
<gene>
    <name evidence="3" type="ORF">ACFYNQ_23065</name>
</gene>
<dbReference type="PROSITE" id="PS51257">
    <property type="entry name" value="PROKAR_LIPOPROTEIN"/>
    <property type="match status" value="1"/>
</dbReference>
<feature type="signal peptide" evidence="2">
    <location>
        <begin position="1"/>
        <end position="20"/>
    </location>
</feature>
<evidence type="ECO:0000256" key="2">
    <source>
        <dbReference type="SAM" id="SignalP"/>
    </source>
</evidence>
<dbReference type="RefSeq" id="WP_388108645.1">
    <property type="nucleotide sequence ID" value="NZ_JBIAHM010000008.1"/>
</dbReference>
<protein>
    <recommendedName>
        <fullName evidence="5">Lipoprotein</fullName>
    </recommendedName>
</protein>
<evidence type="ECO:0008006" key="5">
    <source>
        <dbReference type="Google" id="ProtNLM"/>
    </source>
</evidence>
<accession>A0ABW6M806</accession>
<reference evidence="3 4" key="1">
    <citation type="submission" date="2024-10" db="EMBL/GenBank/DDBJ databases">
        <title>The Natural Products Discovery Center: Release of the First 8490 Sequenced Strains for Exploring Actinobacteria Biosynthetic Diversity.</title>
        <authorList>
            <person name="Kalkreuter E."/>
            <person name="Kautsar S.A."/>
            <person name="Yang D."/>
            <person name="Bader C.D."/>
            <person name="Teijaro C.N."/>
            <person name="Fluegel L."/>
            <person name="Davis C.M."/>
            <person name="Simpson J.R."/>
            <person name="Lauterbach L."/>
            <person name="Steele A.D."/>
            <person name="Gui C."/>
            <person name="Meng S."/>
            <person name="Li G."/>
            <person name="Viehrig K."/>
            <person name="Ye F."/>
            <person name="Su P."/>
            <person name="Kiefer A.F."/>
            <person name="Nichols A."/>
            <person name="Cepeda A.J."/>
            <person name="Yan W."/>
            <person name="Fan B."/>
            <person name="Jiang Y."/>
            <person name="Adhikari A."/>
            <person name="Zheng C.-J."/>
            <person name="Schuster L."/>
            <person name="Cowan T.M."/>
            <person name="Smanski M.J."/>
            <person name="Chevrette M.G."/>
            <person name="De Carvalho L.P.S."/>
            <person name="Shen B."/>
        </authorList>
    </citation>
    <scope>NUCLEOTIDE SEQUENCE [LARGE SCALE GENOMIC DNA]</scope>
    <source>
        <strain evidence="3 4">NPDC006488</strain>
    </source>
</reference>
<feature type="region of interest" description="Disordered" evidence="1">
    <location>
        <begin position="35"/>
        <end position="55"/>
    </location>
</feature>
<evidence type="ECO:0000256" key="1">
    <source>
        <dbReference type="SAM" id="MobiDB-lite"/>
    </source>
</evidence>
<keyword evidence="2" id="KW-0732">Signal</keyword>
<name>A0ABW6M806_9ACTN</name>
<organism evidence="3 4">
    <name type="scientific">Streptomyces hokutonensis</name>
    <dbReference type="NCBI Taxonomy" id="1306990"/>
    <lineage>
        <taxon>Bacteria</taxon>
        <taxon>Bacillati</taxon>
        <taxon>Actinomycetota</taxon>
        <taxon>Actinomycetes</taxon>
        <taxon>Kitasatosporales</taxon>
        <taxon>Streptomycetaceae</taxon>
        <taxon>Streptomyces</taxon>
    </lineage>
</organism>
<evidence type="ECO:0000313" key="4">
    <source>
        <dbReference type="Proteomes" id="UP001601303"/>
    </source>
</evidence>
<dbReference type="EMBL" id="JBIAHM010000008">
    <property type="protein sequence ID" value="MFE9601432.1"/>
    <property type="molecule type" value="Genomic_DNA"/>
</dbReference>
<sequence length="269" mass="28248">MNLRGLARAGAMWLAVVAIAGCSADKADVGKTANVKPTGPSGSASSAPAQVAAQPNGIDQLPPQQILEKAAQALETAPSWHVVTGNGKDEIEFSLDDKGDCRGKRTDEGEAMDFIRQGDSLYARPLGTFWKNHFKDKASQARQFVAGRYIKTSSDDPEFTPLFCSRNMLRASIFSAESIKAAKLTKGAKTAVVDGVGTLQLKGTLQGSATTLEVATTGKPYPLQVETGDAGTPMRMIFSEFGKSVAGDVPAPADTVGVDEVKQKVGASE</sequence>
<keyword evidence="4" id="KW-1185">Reference proteome</keyword>
<proteinExistence type="predicted"/>
<feature type="chain" id="PRO_5047148927" description="Lipoprotein" evidence="2">
    <location>
        <begin position="21"/>
        <end position="269"/>
    </location>
</feature>
<dbReference type="Gene3D" id="2.50.20.20">
    <property type="match status" value="1"/>
</dbReference>
<feature type="compositionally biased region" description="Low complexity" evidence="1">
    <location>
        <begin position="37"/>
        <end position="55"/>
    </location>
</feature>
<comment type="caution">
    <text evidence="3">The sequence shown here is derived from an EMBL/GenBank/DDBJ whole genome shotgun (WGS) entry which is preliminary data.</text>
</comment>
<dbReference type="Proteomes" id="UP001601303">
    <property type="component" value="Unassembled WGS sequence"/>
</dbReference>